<evidence type="ECO:0000313" key="4">
    <source>
        <dbReference type="Proteomes" id="UP000266841"/>
    </source>
</evidence>
<feature type="compositionally biased region" description="Basic and acidic residues" evidence="1">
    <location>
        <begin position="93"/>
        <end position="107"/>
    </location>
</feature>
<protein>
    <submittedName>
        <fullName evidence="3">Uncharacterized protein</fullName>
    </submittedName>
</protein>
<feature type="non-terminal residue" evidence="3">
    <location>
        <position position="292"/>
    </location>
</feature>
<gene>
    <name evidence="3" type="ORF">THAOC_09171</name>
</gene>
<organism evidence="3 4">
    <name type="scientific">Thalassiosira oceanica</name>
    <name type="common">Marine diatom</name>
    <dbReference type="NCBI Taxonomy" id="159749"/>
    <lineage>
        <taxon>Eukaryota</taxon>
        <taxon>Sar</taxon>
        <taxon>Stramenopiles</taxon>
        <taxon>Ochrophyta</taxon>
        <taxon>Bacillariophyta</taxon>
        <taxon>Coscinodiscophyceae</taxon>
        <taxon>Thalassiosirophycidae</taxon>
        <taxon>Thalassiosirales</taxon>
        <taxon>Thalassiosiraceae</taxon>
        <taxon>Thalassiosira</taxon>
    </lineage>
</organism>
<feature type="region of interest" description="Disordered" evidence="1">
    <location>
        <begin position="31"/>
        <end position="181"/>
    </location>
</feature>
<feature type="region of interest" description="Disordered" evidence="1">
    <location>
        <begin position="199"/>
        <end position="218"/>
    </location>
</feature>
<evidence type="ECO:0000256" key="2">
    <source>
        <dbReference type="SAM" id="SignalP"/>
    </source>
</evidence>
<dbReference type="EMBL" id="AGNL01009894">
    <property type="protein sequence ID" value="EJK69558.1"/>
    <property type="molecule type" value="Genomic_DNA"/>
</dbReference>
<sequence length="292" mass="32628">MWWRNKTILVPTLLLVAVHLARPSSGEQLLEAPRNRARDALPARTTRRKLKGAAPATLLGGSNETDSAHHRLLKRRGQNKREPTEGKRKRAKKEAGKNWRAKRIEGQKKKKTRANKNIKGGNKTGAKEKLRPADASQEIRYSRPNGKPKPARKPKNQGRKPSKPNETRTSSRTTTSTSADEYKVTAAKDLCNSKSRYRTCLTRPRPPSSEPKCSSISKYDKKPPLYDDERFISGDVTLTLLDPERKLNCANAVRLEETLLTFLADNIGDGGEESQKHDTFEPVCVSIQGTAS</sequence>
<name>K0ST45_THAOC</name>
<evidence type="ECO:0000313" key="3">
    <source>
        <dbReference type="EMBL" id="EJK69558.1"/>
    </source>
</evidence>
<reference evidence="3 4" key="1">
    <citation type="journal article" date="2012" name="Genome Biol.">
        <title>Genome and low-iron response of an oceanic diatom adapted to chronic iron limitation.</title>
        <authorList>
            <person name="Lommer M."/>
            <person name="Specht M."/>
            <person name="Roy A.S."/>
            <person name="Kraemer L."/>
            <person name="Andreson R."/>
            <person name="Gutowska M.A."/>
            <person name="Wolf J."/>
            <person name="Bergner S.V."/>
            <person name="Schilhabel M.B."/>
            <person name="Klostermeier U.C."/>
            <person name="Beiko R.G."/>
            <person name="Rosenstiel P."/>
            <person name="Hippler M."/>
            <person name="Laroche J."/>
        </authorList>
    </citation>
    <scope>NUCLEOTIDE SEQUENCE [LARGE SCALE GENOMIC DNA]</scope>
    <source>
        <strain evidence="3 4">CCMP1005</strain>
    </source>
</reference>
<accession>K0ST45</accession>
<dbReference type="Proteomes" id="UP000266841">
    <property type="component" value="Unassembled WGS sequence"/>
</dbReference>
<keyword evidence="4" id="KW-1185">Reference proteome</keyword>
<evidence type="ECO:0000256" key="1">
    <source>
        <dbReference type="SAM" id="MobiDB-lite"/>
    </source>
</evidence>
<proteinExistence type="predicted"/>
<feature type="compositionally biased region" description="Low complexity" evidence="1">
    <location>
        <begin position="167"/>
        <end position="178"/>
    </location>
</feature>
<feature type="chain" id="PRO_5003838025" evidence="2">
    <location>
        <begin position="27"/>
        <end position="292"/>
    </location>
</feature>
<comment type="caution">
    <text evidence="3">The sequence shown here is derived from an EMBL/GenBank/DDBJ whole genome shotgun (WGS) entry which is preliminary data.</text>
</comment>
<feature type="signal peptide" evidence="2">
    <location>
        <begin position="1"/>
        <end position="26"/>
    </location>
</feature>
<feature type="compositionally biased region" description="Basic residues" evidence="1">
    <location>
        <begin position="149"/>
        <end position="162"/>
    </location>
</feature>
<dbReference type="AlphaFoldDB" id="K0ST45"/>
<keyword evidence="2" id="KW-0732">Signal</keyword>